<evidence type="ECO:0000259" key="3">
    <source>
        <dbReference type="PROSITE" id="PS50937"/>
    </source>
</evidence>
<dbReference type="OrthoDB" id="9811174at2"/>
<dbReference type="Pfam" id="PF13411">
    <property type="entry name" value="MerR_1"/>
    <property type="match status" value="1"/>
</dbReference>
<dbReference type="CDD" id="cd01109">
    <property type="entry name" value="HTH_YyaN"/>
    <property type="match status" value="1"/>
</dbReference>
<reference evidence="4 5" key="1">
    <citation type="submission" date="2019-11" db="EMBL/GenBank/DDBJ databases">
        <title>Genome sequences of 17 halophilic strains isolated from different environments.</title>
        <authorList>
            <person name="Furrow R.E."/>
        </authorList>
    </citation>
    <scope>NUCLEOTIDE SEQUENCE [LARGE SCALE GENOMIC DNA]</scope>
    <source>
        <strain evidence="4 5">SL-4</strain>
    </source>
</reference>
<dbReference type="AlphaFoldDB" id="A0A845F9R2"/>
<dbReference type="GO" id="GO:0003677">
    <property type="term" value="F:DNA binding"/>
    <property type="evidence" value="ECO:0007669"/>
    <property type="project" value="UniProtKB-KW"/>
</dbReference>
<feature type="coiled-coil region" evidence="2">
    <location>
        <begin position="82"/>
        <end position="116"/>
    </location>
</feature>
<sequence length="140" mass="16582">MGYRIGELSKLIGVSEHTLRYYEKEGLVVPDRDKNNVRNYSEHNKLWAEFILHMKETGMSMEDLKNYTKLWESGEEGTVAMIDILTNHRDKVKKQIEIYKKNLDLLNKKIDFYQSSLEENRSANLYETFVDRKGTDEELK</sequence>
<dbReference type="PROSITE" id="PS00552">
    <property type="entry name" value="HTH_MERR_1"/>
    <property type="match status" value="1"/>
</dbReference>
<dbReference type="InterPro" id="IPR000551">
    <property type="entry name" value="MerR-type_HTH_dom"/>
</dbReference>
<dbReference type="PROSITE" id="PS50937">
    <property type="entry name" value="HTH_MERR_2"/>
    <property type="match status" value="1"/>
</dbReference>
<accession>A0A845F9R2</accession>
<evidence type="ECO:0000256" key="1">
    <source>
        <dbReference type="ARBA" id="ARBA00023125"/>
    </source>
</evidence>
<dbReference type="GO" id="GO:0003700">
    <property type="term" value="F:DNA-binding transcription factor activity"/>
    <property type="evidence" value="ECO:0007669"/>
    <property type="project" value="InterPro"/>
</dbReference>
<keyword evidence="2" id="KW-0175">Coiled coil</keyword>
<gene>
    <name evidence="4" type="ORF">GLW00_06725</name>
</gene>
<keyword evidence="1" id="KW-0238">DNA-binding</keyword>
<evidence type="ECO:0000256" key="2">
    <source>
        <dbReference type="SAM" id="Coils"/>
    </source>
</evidence>
<dbReference type="Gene3D" id="1.10.1660.10">
    <property type="match status" value="1"/>
</dbReference>
<dbReference type="PRINTS" id="PR00040">
    <property type="entry name" value="HTHMERR"/>
</dbReference>
<comment type="caution">
    <text evidence="4">The sequence shown here is derived from an EMBL/GenBank/DDBJ whole genome shotgun (WGS) entry which is preliminary data.</text>
</comment>
<protein>
    <submittedName>
        <fullName evidence="4">MerR family transcriptional regulator</fullName>
    </submittedName>
</protein>
<organism evidence="4 5">
    <name type="scientific">Halobacillus litoralis</name>
    <dbReference type="NCBI Taxonomy" id="45668"/>
    <lineage>
        <taxon>Bacteria</taxon>
        <taxon>Bacillati</taxon>
        <taxon>Bacillota</taxon>
        <taxon>Bacilli</taxon>
        <taxon>Bacillales</taxon>
        <taxon>Bacillaceae</taxon>
        <taxon>Halobacillus</taxon>
    </lineage>
</organism>
<dbReference type="SMART" id="SM00422">
    <property type="entry name" value="HTH_MERR"/>
    <property type="match status" value="1"/>
</dbReference>
<dbReference type="RefSeq" id="WP_160912447.1">
    <property type="nucleotide sequence ID" value="NZ_WMFA01000002.1"/>
</dbReference>
<evidence type="ECO:0000313" key="5">
    <source>
        <dbReference type="Proteomes" id="UP000450457"/>
    </source>
</evidence>
<feature type="domain" description="HTH merR-type" evidence="3">
    <location>
        <begin position="1"/>
        <end position="70"/>
    </location>
</feature>
<dbReference type="EMBL" id="WMFA01000002">
    <property type="protein sequence ID" value="MYL70534.1"/>
    <property type="molecule type" value="Genomic_DNA"/>
</dbReference>
<dbReference type="SUPFAM" id="SSF46955">
    <property type="entry name" value="Putative DNA-binding domain"/>
    <property type="match status" value="1"/>
</dbReference>
<dbReference type="GeneID" id="78006677"/>
<dbReference type="PANTHER" id="PTHR30204">
    <property type="entry name" value="REDOX-CYCLING DRUG-SENSING TRANSCRIPTIONAL ACTIVATOR SOXR"/>
    <property type="match status" value="1"/>
</dbReference>
<dbReference type="PANTHER" id="PTHR30204:SF98">
    <property type="entry name" value="HTH-TYPE TRANSCRIPTIONAL REGULATOR ADHR"/>
    <property type="match status" value="1"/>
</dbReference>
<dbReference type="InterPro" id="IPR009061">
    <property type="entry name" value="DNA-bd_dom_put_sf"/>
</dbReference>
<evidence type="ECO:0000313" key="4">
    <source>
        <dbReference type="EMBL" id="MYL70534.1"/>
    </source>
</evidence>
<proteinExistence type="predicted"/>
<name>A0A845F9R2_9BACI</name>
<dbReference type="InterPro" id="IPR047057">
    <property type="entry name" value="MerR_fam"/>
</dbReference>
<dbReference type="Proteomes" id="UP000450457">
    <property type="component" value="Unassembled WGS sequence"/>
</dbReference>